<dbReference type="EMBL" id="NPBS01000071">
    <property type="protein sequence ID" value="PAF25385.1"/>
    <property type="molecule type" value="Genomic_DNA"/>
</dbReference>
<accession>A0A268RYN2</accession>
<dbReference type="Proteomes" id="UP000216133">
    <property type="component" value="Unassembled WGS sequence"/>
</dbReference>
<sequence>MYKGTLYGDTYSGGGIKVETTTKTVYIKGKRSCGVCQSMKEAGLSLGSLFLCQDCEQEIMRLEPGEDAYQTCVDALKRLWN</sequence>
<proteinExistence type="predicted"/>
<name>A0A268RYN2_SHOCL</name>
<comment type="caution">
    <text evidence="1">The sequence shown here is derived from an EMBL/GenBank/DDBJ whole genome shotgun (WGS) entry which is preliminary data.</text>
</comment>
<reference evidence="1 2" key="1">
    <citation type="submission" date="2017-07" db="EMBL/GenBank/DDBJ databases">
        <title>Isolation and whole genome analysis of endospore-forming bacteria from heroin.</title>
        <authorList>
            <person name="Kalinowski J."/>
            <person name="Ahrens B."/>
            <person name="Al-Dilaimi A."/>
            <person name="Winkler A."/>
            <person name="Wibberg D."/>
            <person name="Schleenbecker U."/>
            <person name="Ruckert C."/>
            <person name="Wolfel R."/>
            <person name="Grass G."/>
        </authorList>
    </citation>
    <scope>NUCLEOTIDE SEQUENCE [LARGE SCALE GENOMIC DNA]</scope>
    <source>
        <strain evidence="1 2">7523-2</strain>
    </source>
</reference>
<organism evidence="1 2">
    <name type="scientific">Shouchella clausii</name>
    <name type="common">Alkalihalobacillus clausii</name>
    <dbReference type="NCBI Taxonomy" id="79880"/>
    <lineage>
        <taxon>Bacteria</taxon>
        <taxon>Bacillati</taxon>
        <taxon>Bacillota</taxon>
        <taxon>Bacilli</taxon>
        <taxon>Bacillales</taxon>
        <taxon>Bacillaceae</taxon>
        <taxon>Shouchella</taxon>
    </lineage>
</organism>
<evidence type="ECO:0000313" key="1">
    <source>
        <dbReference type="EMBL" id="PAF25385.1"/>
    </source>
</evidence>
<gene>
    <name evidence="1" type="ORF">CHH61_13580</name>
</gene>
<protein>
    <recommendedName>
        <fullName evidence="3">Sigma factor G inhibitor Gin</fullName>
    </recommendedName>
</protein>
<evidence type="ECO:0000313" key="2">
    <source>
        <dbReference type="Proteomes" id="UP000216133"/>
    </source>
</evidence>
<dbReference type="AlphaFoldDB" id="A0A268RYN2"/>
<dbReference type="InterPro" id="IPR019700">
    <property type="entry name" value="Sigma-G_inhibitor_Gin"/>
</dbReference>
<evidence type="ECO:0008006" key="3">
    <source>
        <dbReference type="Google" id="ProtNLM"/>
    </source>
</evidence>
<dbReference type="Pfam" id="PF10764">
    <property type="entry name" value="Gin"/>
    <property type="match status" value="1"/>
</dbReference>